<reference evidence="1 2" key="1">
    <citation type="submission" date="2021-05" db="EMBL/GenBank/DDBJ databases">
        <title>Isolation, identification, and the growth promoting effects of Pantoea dispersa strain YSD J2 from the aboveground leaves of Cyperus esculentus L.Var. Sativus.</title>
        <authorList>
            <person name="Wang S."/>
            <person name="Tang X.M."/>
            <person name="Huang Y.N."/>
        </authorList>
    </citation>
    <scope>NUCLEOTIDE SEQUENCE [LARGE SCALE GENOMIC DNA]</scope>
    <source>
        <strain evidence="2">YSD YN2</strain>
    </source>
</reference>
<evidence type="ECO:0000313" key="2">
    <source>
        <dbReference type="Proteomes" id="UP001156318"/>
    </source>
</evidence>
<name>A0ABY6J8V2_9ENTR</name>
<dbReference type="Proteomes" id="UP001156318">
    <property type="component" value="Chromosome"/>
</dbReference>
<evidence type="ECO:0000313" key="1">
    <source>
        <dbReference type="EMBL" id="UYU30282.1"/>
    </source>
</evidence>
<dbReference type="EMBL" id="CP074352">
    <property type="protein sequence ID" value="UYU30282.1"/>
    <property type="molecule type" value="Genomic_DNA"/>
</dbReference>
<dbReference type="RefSeq" id="WP_264384100.1">
    <property type="nucleotide sequence ID" value="NZ_CP074352.1"/>
</dbReference>
<protein>
    <submittedName>
        <fullName evidence="1">Uncharacterized protein</fullName>
    </submittedName>
</protein>
<keyword evidence="2" id="KW-1185">Reference proteome</keyword>
<organism evidence="1 2">
    <name type="scientific">Siccibacter colletis</name>
    <dbReference type="NCBI Taxonomy" id="1505757"/>
    <lineage>
        <taxon>Bacteria</taxon>
        <taxon>Pseudomonadati</taxon>
        <taxon>Pseudomonadota</taxon>
        <taxon>Gammaproteobacteria</taxon>
        <taxon>Enterobacterales</taxon>
        <taxon>Enterobacteriaceae</taxon>
        <taxon>Siccibacter</taxon>
    </lineage>
</organism>
<proteinExistence type="predicted"/>
<sequence>MFFNSKLHTGPENCEKPDHGMLIGDLLHVSMTKDGDMNVAKFTAKAHEDFHKANMIVDALRRDLQTNIKVWSIADHGETLMEGRLVKVETISDIAENRLIDEITVTINIPIV</sequence>
<accession>A0ABY6J8V2</accession>
<gene>
    <name evidence="1" type="ORF">KFZ77_10235</name>
</gene>